<dbReference type="PANTHER" id="PTHR30255">
    <property type="entry name" value="SINGLE-STRANDED-DNA-SPECIFIC EXONUCLEASE RECJ"/>
    <property type="match status" value="1"/>
</dbReference>
<feature type="domain" description="Single-stranded-DNA-specific exonuclease RecJ C-terminal" evidence="3">
    <location>
        <begin position="213"/>
        <end position="409"/>
    </location>
</feature>
<dbReference type="InterPro" id="IPR003156">
    <property type="entry name" value="DHHA1_dom"/>
</dbReference>
<evidence type="ECO:0000259" key="2">
    <source>
        <dbReference type="Pfam" id="PF02272"/>
    </source>
</evidence>
<dbReference type="Pfam" id="PF10141">
    <property type="entry name" value="ssDNA-exonuc_C"/>
    <property type="match status" value="1"/>
</dbReference>
<keyword evidence="1" id="KW-0378">Hydrolase</keyword>
<name>A0ABU5CQC4_9BACI</name>
<dbReference type="InterPro" id="IPR051673">
    <property type="entry name" value="SSDNA_exonuclease_RecJ"/>
</dbReference>
<keyword evidence="6" id="KW-1185">Reference proteome</keyword>
<sequence length="433" mass="50355">MESGSIRYRSFRLVKKFDRPAIVLTIDETTNIAKGSARSIPAFDLFTNCMEIKSLFTHFGGHAQAAGMTLPIENISTIQKKLHTLITSQLDSEDFKQQITISQTLAIADINAEMIEDTRKLAPFGMANPKPVFHIRHIPSDIRQLGNMKKHLKMQFQDDGVQIEGIGFGWGNQYDDMTDKVPVSIVGELGFNEWNGMKKIQMMIQDINIDQWQLFDFRGKRNATLENYIKSSPSVMLTSAHSLKQRKLPNVTYLTYEEDMPAQIVGESLFILELPPTLQKLQHIVTVLQPKRIYVCFYVENSTFLSAFPSRNDFKWYYAVLVKERKLQVNYHLNKIMQTKKWSKEKIVFMSKVFFELEFVNIENGVIELNPNPIKKDLTESRLYQNRVRQAEIEQILYYSTYDELYQWFSKCLDYDKEDTPKEEVNDGLQTIY</sequence>
<dbReference type="SUPFAM" id="SSF64182">
    <property type="entry name" value="DHH phosphoesterases"/>
    <property type="match status" value="1"/>
</dbReference>
<evidence type="ECO:0000256" key="1">
    <source>
        <dbReference type="ARBA" id="ARBA00022801"/>
    </source>
</evidence>
<comment type="caution">
    <text evidence="5">The sequence shown here is derived from an EMBL/GenBank/DDBJ whole genome shotgun (WGS) entry which is preliminary data.</text>
</comment>
<dbReference type="InterPro" id="IPR018779">
    <property type="entry name" value="RecJ_C"/>
</dbReference>
<dbReference type="InterPro" id="IPR038763">
    <property type="entry name" value="DHH_sf"/>
</dbReference>
<feature type="domain" description="RecJ OB" evidence="4">
    <location>
        <begin position="104"/>
        <end position="206"/>
    </location>
</feature>
<evidence type="ECO:0000259" key="3">
    <source>
        <dbReference type="Pfam" id="PF10141"/>
    </source>
</evidence>
<protein>
    <submittedName>
        <fullName evidence="5">Single-stranded-DNA-specific exonuclease C-terminal domain-containing protein</fullName>
    </submittedName>
</protein>
<dbReference type="Proteomes" id="UP001275315">
    <property type="component" value="Unassembled WGS sequence"/>
</dbReference>
<organism evidence="5 6">
    <name type="scientific">Paracerasibacillus soli</name>
    <dbReference type="NCBI Taxonomy" id="480284"/>
    <lineage>
        <taxon>Bacteria</taxon>
        <taxon>Bacillati</taxon>
        <taxon>Bacillota</taxon>
        <taxon>Bacilli</taxon>
        <taxon>Bacillales</taxon>
        <taxon>Bacillaceae</taxon>
        <taxon>Paracerasibacillus</taxon>
    </lineage>
</organism>
<dbReference type="PANTHER" id="PTHR30255:SF2">
    <property type="entry name" value="SINGLE-STRANDED-DNA-SPECIFIC EXONUCLEASE RECJ"/>
    <property type="match status" value="1"/>
</dbReference>
<gene>
    <name evidence="5" type="ORF">RWD45_08300</name>
</gene>
<keyword evidence="5" id="KW-0540">Nuclease</keyword>
<proteinExistence type="predicted"/>
<dbReference type="GO" id="GO:0004527">
    <property type="term" value="F:exonuclease activity"/>
    <property type="evidence" value="ECO:0007669"/>
    <property type="project" value="UniProtKB-KW"/>
</dbReference>
<keyword evidence="5" id="KW-0269">Exonuclease</keyword>
<dbReference type="Pfam" id="PF17768">
    <property type="entry name" value="RecJ_OB"/>
    <property type="match status" value="1"/>
</dbReference>
<evidence type="ECO:0000313" key="6">
    <source>
        <dbReference type="Proteomes" id="UP001275315"/>
    </source>
</evidence>
<feature type="domain" description="DHHA1" evidence="2">
    <location>
        <begin position="12"/>
        <end position="86"/>
    </location>
</feature>
<dbReference type="Pfam" id="PF02272">
    <property type="entry name" value="DHHA1"/>
    <property type="match status" value="1"/>
</dbReference>
<dbReference type="InterPro" id="IPR041122">
    <property type="entry name" value="RecJ_OB"/>
</dbReference>
<dbReference type="RefSeq" id="WP_320379284.1">
    <property type="nucleotide sequence ID" value="NZ_JAWDIQ010000001.1"/>
</dbReference>
<accession>A0ABU5CQC4</accession>
<dbReference type="EMBL" id="JAWDIQ010000001">
    <property type="protein sequence ID" value="MDY0408559.1"/>
    <property type="molecule type" value="Genomic_DNA"/>
</dbReference>
<evidence type="ECO:0000259" key="4">
    <source>
        <dbReference type="Pfam" id="PF17768"/>
    </source>
</evidence>
<dbReference type="Gene3D" id="2.40.50.460">
    <property type="match status" value="1"/>
</dbReference>
<reference evidence="5 6" key="1">
    <citation type="submission" date="2023-10" db="EMBL/GenBank/DDBJ databases">
        <title>Virgibacillus soli CC-YMP-6 genome.</title>
        <authorList>
            <person name="Miliotis G."/>
            <person name="Sengupta P."/>
            <person name="Hameed A."/>
            <person name="Chuvochina M."/>
            <person name="Mcdonagh F."/>
            <person name="Simpson A.C."/>
            <person name="Singh N.K."/>
            <person name="Rekha P.D."/>
            <person name="Raman K."/>
            <person name="Hugenholtz P."/>
            <person name="Venkateswaran K."/>
        </authorList>
    </citation>
    <scope>NUCLEOTIDE SEQUENCE [LARGE SCALE GENOMIC DNA]</scope>
    <source>
        <strain evidence="5 6">CC-YMP-6</strain>
    </source>
</reference>
<evidence type="ECO:0000313" key="5">
    <source>
        <dbReference type="EMBL" id="MDY0408559.1"/>
    </source>
</evidence>